<feature type="domain" description="HAMP" evidence="14">
    <location>
        <begin position="218"/>
        <end position="271"/>
    </location>
</feature>
<dbReference type="CDD" id="cd00082">
    <property type="entry name" value="HisKA"/>
    <property type="match status" value="1"/>
</dbReference>
<feature type="domain" description="Histidine kinase" evidence="13">
    <location>
        <begin position="279"/>
        <end position="517"/>
    </location>
</feature>
<protein>
    <recommendedName>
        <fullName evidence="3">histidine kinase</fullName>
        <ecNumber evidence="3">2.7.13.3</ecNumber>
    </recommendedName>
</protein>
<dbReference type="GO" id="GO:0000155">
    <property type="term" value="F:phosphorelay sensor kinase activity"/>
    <property type="evidence" value="ECO:0007669"/>
    <property type="project" value="InterPro"/>
</dbReference>
<dbReference type="SUPFAM" id="SSF55874">
    <property type="entry name" value="ATPase domain of HSP90 chaperone/DNA topoisomerase II/histidine kinase"/>
    <property type="match status" value="1"/>
</dbReference>
<sequence>MINRLDNRRLPLLWRTVFLLTIFVVLSQLIIYIWVQHSVKGHFEQMDAEIITHAAFNLRKRVTEADNQIASQTLPKPQSPSNTQQPLSSKASSNLLPTIATENDDHLHSSALDYDLKTIIADKEGRLLSSTPKNFANELSADFNLLSLQQNHDDRQFVINIKDRRYRAMVIGDDDMLALIALPIDVHHQYLLQFNRQLSLILFAITLLLVLIAALSVYWGFAPLSTIVQRMKGIHPERLSERVIVSDMPLELRPLAESYNSMMAKLESNFESLSRFSDNIAHELRTPIATLITQTQVMLNKPREEEEYVEQLHQQHDTLEQLSAMINNMLLLAKTQKGLSDSQVTTVDTEVLINKLLDYFEMIAEDREITFVKLGDFKAVLGDEGLLQRLFANLLSNAIYYAASNSVITISATVNTPNTSVNTYKMLEDDQSNTQTAKQSWLEITFTNLLEKPLNQSEADRLFERFYRHDKTSQHHSGSGLGLSIVQAIANAHKGTVNITIKDEYCFEVTVGLLIAK</sequence>
<dbReference type="Gene3D" id="3.30.565.10">
    <property type="entry name" value="Histidine kinase-like ATPase, C-terminal domain"/>
    <property type="match status" value="1"/>
</dbReference>
<evidence type="ECO:0000256" key="5">
    <source>
        <dbReference type="ARBA" id="ARBA00022679"/>
    </source>
</evidence>
<keyword evidence="18" id="KW-1185">Reference proteome</keyword>
<dbReference type="InterPro" id="IPR036097">
    <property type="entry name" value="HisK_dim/P_sf"/>
</dbReference>
<name>A0A1G6V644_9GAMM</name>
<dbReference type="PANTHER" id="PTHR45436:SF15">
    <property type="entry name" value="SENSOR HISTIDINE KINASE CUSS"/>
    <property type="match status" value="1"/>
</dbReference>
<reference evidence="18" key="3">
    <citation type="journal article" date="2019" name="Int. J. Syst. Evol. Microbiol.">
        <title>The Global Catalogue of Microorganisms (GCM) 10K type strain sequencing project: providing services to taxonomists for standard genome sequencing and annotation.</title>
        <authorList>
            <consortium name="The Broad Institute Genomics Platform"/>
            <consortium name="The Broad Institute Genome Sequencing Center for Infectious Disease"/>
            <person name="Wu L."/>
            <person name="Ma J."/>
        </authorList>
    </citation>
    <scope>NUCLEOTIDE SEQUENCE [LARGE SCALE GENOMIC DNA]</scope>
    <source>
        <strain evidence="18">NBRC 103191</strain>
    </source>
</reference>
<dbReference type="RefSeq" id="WP_093068410.1">
    <property type="nucleotide sequence ID" value="NZ_BSOK01000009.1"/>
</dbReference>
<dbReference type="InterPro" id="IPR003661">
    <property type="entry name" value="HisK_dim/P_dom"/>
</dbReference>
<dbReference type="InterPro" id="IPR003660">
    <property type="entry name" value="HAMP_dom"/>
</dbReference>
<feature type="region of interest" description="Disordered" evidence="11">
    <location>
        <begin position="71"/>
        <end position="90"/>
    </location>
</feature>
<dbReference type="InterPro" id="IPR036890">
    <property type="entry name" value="HATPase_C_sf"/>
</dbReference>
<accession>A0A1G6V644</accession>
<evidence type="ECO:0000256" key="4">
    <source>
        <dbReference type="ARBA" id="ARBA00022553"/>
    </source>
</evidence>
<evidence type="ECO:0000313" key="18">
    <source>
        <dbReference type="Proteomes" id="UP001156645"/>
    </source>
</evidence>
<dbReference type="InterPro" id="IPR003594">
    <property type="entry name" value="HATPase_dom"/>
</dbReference>
<keyword evidence="8 12" id="KW-1133">Transmembrane helix</keyword>
<evidence type="ECO:0000313" key="15">
    <source>
        <dbReference type="EMBL" id="GLR28211.1"/>
    </source>
</evidence>
<evidence type="ECO:0000256" key="7">
    <source>
        <dbReference type="ARBA" id="ARBA00022777"/>
    </source>
</evidence>
<comment type="subcellular location">
    <subcellularLocation>
        <location evidence="2">Membrane</location>
        <topology evidence="2">Multi-pass membrane protein</topology>
    </subcellularLocation>
</comment>
<evidence type="ECO:0000256" key="10">
    <source>
        <dbReference type="ARBA" id="ARBA00023136"/>
    </source>
</evidence>
<reference evidence="15" key="4">
    <citation type="submission" date="2023-01" db="EMBL/GenBank/DDBJ databases">
        <title>Draft genome sequence of Psychrobacter pacificensis strain NBRC 103191.</title>
        <authorList>
            <person name="Sun Q."/>
            <person name="Mori K."/>
        </authorList>
    </citation>
    <scope>NUCLEOTIDE SEQUENCE</scope>
    <source>
        <strain evidence="15">NBRC 103191</strain>
    </source>
</reference>
<keyword evidence="4" id="KW-0597">Phosphoprotein</keyword>
<dbReference type="SMART" id="SM00387">
    <property type="entry name" value="HATPase_c"/>
    <property type="match status" value="1"/>
</dbReference>
<keyword evidence="5" id="KW-0808">Transferase</keyword>
<dbReference type="PROSITE" id="PS50885">
    <property type="entry name" value="HAMP"/>
    <property type="match status" value="1"/>
</dbReference>
<reference evidence="15" key="1">
    <citation type="journal article" date="2014" name="Int. J. Syst. Evol. Microbiol.">
        <title>Complete genome of a new Firmicutes species belonging to the dominant human colonic microbiota ('Ruminococcus bicirculans') reveals two chromosomes and a selective capacity to utilize plant glucans.</title>
        <authorList>
            <consortium name="NISC Comparative Sequencing Program"/>
            <person name="Wegmann U."/>
            <person name="Louis P."/>
            <person name="Goesmann A."/>
            <person name="Henrissat B."/>
            <person name="Duncan S.H."/>
            <person name="Flint H.J."/>
        </authorList>
    </citation>
    <scope>NUCLEOTIDE SEQUENCE</scope>
    <source>
        <strain evidence="15">NBRC 103191</strain>
    </source>
</reference>
<evidence type="ECO:0000256" key="9">
    <source>
        <dbReference type="ARBA" id="ARBA00023012"/>
    </source>
</evidence>
<evidence type="ECO:0000256" key="8">
    <source>
        <dbReference type="ARBA" id="ARBA00022989"/>
    </source>
</evidence>
<dbReference type="AlphaFoldDB" id="A0A1G6V644"/>
<dbReference type="PANTHER" id="PTHR45436">
    <property type="entry name" value="SENSOR HISTIDINE KINASE YKOH"/>
    <property type="match status" value="1"/>
</dbReference>
<proteinExistence type="predicted"/>
<dbReference type="EMBL" id="BSOK01000009">
    <property type="protein sequence ID" value="GLR28211.1"/>
    <property type="molecule type" value="Genomic_DNA"/>
</dbReference>
<dbReference type="InterPro" id="IPR050428">
    <property type="entry name" value="TCS_sensor_his_kinase"/>
</dbReference>
<dbReference type="Gene3D" id="1.10.287.130">
    <property type="match status" value="1"/>
</dbReference>
<comment type="catalytic activity">
    <reaction evidence="1">
        <text>ATP + protein L-histidine = ADP + protein N-phospho-L-histidine.</text>
        <dbReference type="EC" id="2.7.13.3"/>
    </reaction>
</comment>
<dbReference type="EMBL" id="FNAL01000002">
    <property type="protein sequence ID" value="SDD48924.1"/>
    <property type="molecule type" value="Genomic_DNA"/>
</dbReference>
<keyword evidence="10 12" id="KW-0472">Membrane</keyword>
<dbReference type="Pfam" id="PF02518">
    <property type="entry name" value="HATPase_c"/>
    <property type="match status" value="1"/>
</dbReference>
<dbReference type="SUPFAM" id="SSF47384">
    <property type="entry name" value="Homodimeric domain of signal transducing histidine kinase"/>
    <property type="match status" value="1"/>
</dbReference>
<evidence type="ECO:0000256" key="6">
    <source>
        <dbReference type="ARBA" id="ARBA00022692"/>
    </source>
</evidence>
<keyword evidence="7 16" id="KW-0418">Kinase</keyword>
<evidence type="ECO:0000256" key="12">
    <source>
        <dbReference type="SAM" id="Phobius"/>
    </source>
</evidence>
<dbReference type="PROSITE" id="PS50109">
    <property type="entry name" value="HIS_KIN"/>
    <property type="match status" value="1"/>
</dbReference>
<feature type="transmembrane region" description="Helical" evidence="12">
    <location>
        <begin position="198"/>
        <end position="221"/>
    </location>
</feature>
<evidence type="ECO:0000256" key="3">
    <source>
        <dbReference type="ARBA" id="ARBA00012438"/>
    </source>
</evidence>
<evidence type="ECO:0000313" key="17">
    <source>
        <dbReference type="Proteomes" id="UP000198501"/>
    </source>
</evidence>
<reference evidence="16 17" key="2">
    <citation type="submission" date="2016-10" db="EMBL/GenBank/DDBJ databases">
        <authorList>
            <person name="de Groot N.N."/>
        </authorList>
    </citation>
    <scope>NUCLEOTIDE SEQUENCE [LARGE SCALE GENOMIC DNA]</scope>
    <source>
        <strain evidence="16 17">DSM 23406</strain>
    </source>
</reference>
<keyword evidence="9" id="KW-0902">Two-component regulatory system</keyword>
<evidence type="ECO:0000313" key="16">
    <source>
        <dbReference type="EMBL" id="SDD48924.1"/>
    </source>
</evidence>
<dbReference type="GO" id="GO:0005886">
    <property type="term" value="C:plasma membrane"/>
    <property type="evidence" value="ECO:0007669"/>
    <property type="project" value="TreeGrafter"/>
</dbReference>
<dbReference type="Proteomes" id="UP001156645">
    <property type="component" value="Unassembled WGS sequence"/>
</dbReference>
<dbReference type="EC" id="2.7.13.3" evidence="3"/>
<dbReference type="InterPro" id="IPR005467">
    <property type="entry name" value="His_kinase_dom"/>
</dbReference>
<evidence type="ECO:0000256" key="2">
    <source>
        <dbReference type="ARBA" id="ARBA00004141"/>
    </source>
</evidence>
<feature type="transmembrane region" description="Helical" evidence="12">
    <location>
        <begin position="12"/>
        <end position="35"/>
    </location>
</feature>
<keyword evidence="6 12" id="KW-0812">Transmembrane</keyword>
<dbReference type="Proteomes" id="UP000198501">
    <property type="component" value="Unassembled WGS sequence"/>
</dbReference>
<evidence type="ECO:0000256" key="1">
    <source>
        <dbReference type="ARBA" id="ARBA00000085"/>
    </source>
</evidence>
<evidence type="ECO:0000259" key="13">
    <source>
        <dbReference type="PROSITE" id="PS50109"/>
    </source>
</evidence>
<dbReference type="InterPro" id="IPR004358">
    <property type="entry name" value="Sig_transdc_His_kin-like_C"/>
</dbReference>
<gene>
    <name evidence="15" type="primary">cusS_1</name>
    <name evidence="15" type="ORF">GCM10007915_04490</name>
    <name evidence="16" type="ORF">SAMN05660405_00471</name>
</gene>
<dbReference type="PRINTS" id="PR00344">
    <property type="entry name" value="BCTRLSENSOR"/>
</dbReference>
<evidence type="ECO:0000259" key="14">
    <source>
        <dbReference type="PROSITE" id="PS50885"/>
    </source>
</evidence>
<dbReference type="SMART" id="SM00388">
    <property type="entry name" value="HisKA"/>
    <property type="match status" value="1"/>
</dbReference>
<evidence type="ECO:0000256" key="11">
    <source>
        <dbReference type="SAM" id="MobiDB-lite"/>
    </source>
</evidence>
<organism evidence="16 17">
    <name type="scientific">Psychrobacter pacificensis</name>
    <dbReference type="NCBI Taxonomy" id="112002"/>
    <lineage>
        <taxon>Bacteria</taxon>
        <taxon>Pseudomonadati</taxon>
        <taxon>Pseudomonadota</taxon>
        <taxon>Gammaproteobacteria</taxon>
        <taxon>Moraxellales</taxon>
        <taxon>Moraxellaceae</taxon>
        <taxon>Psychrobacter</taxon>
    </lineage>
</organism>
<dbReference type="Pfam" id="PF00512">
    <property type="entry name" value="HisKA"/>
    <property type="match status" value="1"/>
</dbReference>